<dbReference type="Proteomes" id="UP000076842">
    <property type="component" value="Unassembled WGS sequence"/>
</dbReference>
<protein>
    <submittedName>
        <fullName evidence="2">Uncharacterized protein</fullName>
    </submittedName>
</protein>
<evidence type="ECO:0000256" key="1">
    <source>
        <dbReference type="SAM" id="MobiDB-lite"/>
    </source>
</evidence>
<accession>A0A165CU60</accession>
<keyword evidence="3" id="KW-1185">Reference proteome</keyword>
<gene>
    <name evidence="2" type="ORF">CALCODRAFT_558636</name>
</gene>
<evidence type="ECO:0000313" key="2">
    <source>
        <dbReference type="EMBL" id="KZT51404.1"/>
    </source>
</evidence>
<dbReference type="AlphaFoldDB" id="A0A165CU60"/>
<feature type="compositionally biased region" description="Polar residues" evidence="1">
    <location>
        <begin position="160"/>
        <end position="175"/>
    </location>
</feature>
<feature type="compositionally biased region" description="Basic and acidic residues" evidence="1">
    <location>
        <begin position="122"/>
        <end position="142"/>
    </location>
</feature>
<proteinExistence type="predicted"/>
<evidence type="ECO:0000313" key="3">
    <source>
        <dbReference type="Proteomes" id="UP000076842"/>
    </source>
</evidence>
<dbReference type="InParanoid" id="A0A165CU60"/>
<organism evidence="2 3">
    <name type="scientific">Calocera cornea HHB12733</name>
    <dbReference type="NCBI Taxonomy" id="1353952"/>
    <lineage>
        <taxon>Eukaryota</taxon>
        <taxon>Fungi</taxon>
        <taxon>Dikarya</taxon>
        <taxon>Basidiomycota</taxon>
        <taxon>Agaricomycotina</taxon>
        <taxon>Dacrymycetes</taxon>
        <taxon>Dacrymycetales</taxon>
        <taxon>Dacrymycetaceae</taxon>
        <taxon>Calocera</taxon>
    </lineage>
</organism>
<reference evidence="2 3" key="1">
    <citation type="journal article" date="2016" name="Mol. Biol. Evol.">
        <title>Comparative Genomics of Early-Diverging Mushroom-Forming Fungi Provides Insights into the Origins of Lignocellulose Decay Capabilities.</title>
        <authorList>
            <person name="Nagy L.G."/>
            <person name="Riley R."/>
            <person name="Tritt A."/>
            <person name="Adam C."/>
            <person name="Daum C."/>
            <person name="Floudas D."/>
            <person name="Sun H."/>
            <person name="Yadav J.S."/>
            <person name="Pangilinan J."/>
            <person name="Larsson K.H."/>
            <person name="Matsuura K."/>
            <person name="Barry K."/>
            <person name="Labutti K."/>
            <person name="Kuo R."/>
            <person name="Ohm R.A."/>
            <person name="Bhattacharya S.S."/>
            <person name="Shirouzu T."/>
            <person name="Yoshinaga Y."/>
            <person name="Martin F.M."/>
            <person name="Grigoriev I.V."/>
            <person name="Hibbett D.S."/>
        </authorList>
    </citation>
    <scope>NUCLEOTIDE SEQUENCE [LARGE SCALE GENOMIC DNA]</scope>
    <source>
        <strain evidence="2 3">HHB12733</strain>
    </source>
</reference>
<dbReference type="EMBL" id="KV424109">
    <property type="protein sequence ID" value="KZT51404.1"/>
    <property type="molecule type" value="Genomic_DNA"/>
</dbReference>
<sequence length="175" mass="19248">MQSPNMADPVSGTLLRPLGTVGGAAGSKLHEQFKEHNVVDANARGTELAEQVQEDNRRQLDEGMIDKDTAARHAEDAKKYGQGIVDTQDQGKYSLGAMRQAKKNEKGLQNIEGDLAKVDAKKLHSKNEEKADQVVDGREVRQNEASSAYTHSWRKADPSMKTTFSENTEISCHQA</sequence>
<feature type="region of interest" description="Disordered" evidence="1">
    <location>
        <begin position="122"/>
        <end position="175"/>
    </location>
</feature>
<name>A0A165CU60_9BASI</name>